<dbReference type="RefSeq" id="WP_088566448.1">
    <property type="nucleotide sequence ID" value="NZ_CP020946.1"/>
</dbReference>
<dbReference type="EMBL" id="CP020946">
    <property type="protein sequence ID" value="ASD65034.1"/>
    <property type="molecule type" value="Genomic_DNA"/>
</dbReference>
<gene>
    <name evidence="3" type="ORF">B9G79_16395</name>
</gene>
<feature type="signal peptide" evidence="1">
    <location>
        <begin position="1"/>
        <end position="20"/>
    </location>
</feature>
<evidence type="ECO:0000256" key="1">
    <source>
        <dbReference type="SAM" id="SignalP"/>
    </source>
</evidence>
<dbReference type="AlphaFoldDB" id="A0A1Z3NC39"/>
<evidence type="ECO:0000259" key="2">
    <source>
        <dbReference type="PROSITE" id="PS50234"/>
    </source>
</evidence>
<dbReference type="InterPro" id="IPR036465">
    <property type="entry name" value="vWFA_dom_sf"/>
</dbReference>
<name>A0A1Z3NC39_BDEBC</name>
<dbReference type="OrthoDB" id="9783818at2"/>
<proteinExistence type="predicted"/>
<organism evidence="3 4">
    <name type="scientific">Bdellovibrio bacteriovorus</name>
    <dbReference type="NCBI Taxonomy" id="959"/>
    <lineage>
        <taxon>Bacteria</taxon>
        <taxon>Pseudomonadati</taxon>
        <taxon>Bdellovibrionota</taxon>
        <taxon>Bdellovibrionia</taxon>
        <taxon>Bdellovibrionales</taxon>
        <taxon>Pseudobdellovibrionaceae</taxon>
        <taxon>Bdellovibrio</taxon>
    </lineage>
</organism>
<dbReference type="Pfam" id="PF00092">
    <property type="entry name" value="VWA"/>
    <property type="match status" value="1"/>
</dbReference>
<dbReference type="Proteomes" id="UP000197003">
    <property type="component" value="Chromosome"/>
</dbReference>
<evidence type="ECO:0000313" key="3">
    <source>
        <dbReference type="EMBL" id="ASD65034.1"/>
    </source>
</evidence>
<dbReference type="InterPro" id="IPR002035">
    <property type="entry name" value="VWF_A"/>
</dbReference>
<reference evidence="3 4" key="1">
    <citation type="submission" date="2017-04" db="EMBL/GenBank/DDBJ databases">
        <title>Whole genome sequence of Bdellovibrio bacteriovorus strain SSB218315.</title>
        <authorList>
            <person name="Oyedara O."/>
            <person name="Rodriguez-Perez M.A."/>
        </authorList>
    </citation>
    <scope>NUCLEOTIDE SEQUENCE [LARGE SCALE GENOMIC DNA]</scope>
    <source>
        <strain evidence="3 4">SSB218315</strain>
    </source>
</reference>
<dbReference type="SUPFAM" id="SSF53300">
    <property type="entry name" value="vWA-like"/>
    <property type="match status" value="1"/>
</dbReference>
<dbReference type="PROSITE" id="PS50234">
    <property type="entry name" value="VWFA"/>
    <property type="match status" value="1"/>
</dbReference>
<feature type="chain" id="PRO_5012464437" description="VWFA domain-containing protein" evidence="1">
    <location>
        <begin position="21"/>
        <end position="468"/>
    </location>
</feature>
<dbReference type="Gene3D" id="3.40.50.410">
    <property type="entry name" value="von Willebrand factor, type A domain"/>
    <property type="match status" value="1"/>
</dbReference>
<evidence type="ECO:0000313" key="4">
    <source>
        <dbReference type="Proteomes" id="UP000197003"/>
    </source>
</evidence>
<protein>
    <recommendedName>
        <fullName evidence="2">VWFA domain-containing protein</fullName>
    </recommendedName>
</protein>
<accession>A0A1Z3NC39</accession>
<feature type="domain" description="VWFA" evidence="2">
    <location>
        <begin position="69"/>
        <end position="250"/>
    </location>
</feature>
<sequence>MKMLYVWVLLALIISGHAYADNDTVPAGATRLQKSDMLDELDFDPAAVKAKHAVEAFTEEMKSSEQTPLVSFLIDSSGSMGQEMSGNKTKIYILKKILSKYLLSQWTEKSSSGLRVFGSQRKKDCKDIKLVLTPGQSQLGQIQMSVQNLEPVGMTPIGKSLQASYNDIKHYAGPKRIVLFTDGEETCGEDPCKIMKQIKDSGTDLKVFVVALGLANQADTLMKLQCIGDMSQADSESELDNKMNELDKMLNPNKNLFVVSPDPDATVFLFREGNEKELYRKFQARIGIEVPPGRYTAIVNLRPKYRFATFTVLPKRKVTLRVVGDGFFKANFLNKLMKIQLLDRETKKVVKSFTSDERVSLPTGKWNMRFYREPFFEKIVEDYLIIPDGDYIYDVNEASAFFVEDKIVRGLYLYDNGERLIGNYLTNFPFILKAGAYQVKVDDKCFFKELASTGKRELIKVSCISPKK</sequence>
<keyword evidence="1" id="KW-0732">Signal</keyword>
<dbReference type="SMART" id="SM00327">
    <property type="entry name" value="VWA"/>
    <property type="match status" value="1"/>
</dbReference>